<name>A0A916NA62_9PROT</name>
<sequence>MIRVNLLPHREEKRKARRQQFFAVAGLLVVLAGVIWFLGFTVINGYINTQQATNEYLEKEINVLKKQIEEISSLKEQTDALLARKQVIESLQGSRAQTVTLFTELLSRVPDGIRLVSLGQDGRKIAITGEALSEARVSTLLRSLEESPLFEHAVPIEIRAIPSASNNSLFTFQLSVMIAQPSVDATKAKPRTGGAAKG</sequence>
<keyword evidence="2" id="KW-0472">Membrane</keyword>
<keyword evidence="4" id="KW-1185">Reference proteome</keyword>
<evidence type="ECO:0000256" key="2">
    <source>
        <dbReference type="SAM" id="Phobius"/>
    </source>
</evidence>
<dbReference type="Pfam" id="PF05137">
    <property type="entry name" value="PilN"/>
    <property type="match status" value="1"/>
</dbReference>
<gene>
    <name evidence="3" type="ORF">GTOL_12835</name>
</gene>
<feature type="transmembrane region" description="Helical" evidence="2">
    <location>
        <begin position="21"/>
        <end position="47"/>
    </location>
</feature>
<keyword evidence="1" id="KW-0175">Coiled coil</keyword>
<dbReference type="InterPro" id="IPR052534">
    <property type="entry name" value="Extracell_DNA_Util/SecSys_Comp"/>
</dbReference>
<evidence type="ECO:0000313" key="3">
    <source>
        <dbReference type="EMBL" id="CAG4884952.1"/>
    </source>
</evidence>
<keyword evidence="2" id="KW-1133">Transmembrane helix</keyword>
<dbReference type="EMBL" id="CAJQUM010000001">
    <property type="protein sequence ID" value="CAG4884952.1"/>
    <property type="molecule type" value="Genomic_DNA"/>
</dbReference>
<evidence type="ECO:0000256" key="1">
    <source>
        <dbReference type="SAM" id="Coils"/>
    </source>
</evidence>
<dbReference type="GO" id="GO:0043107">
    <property type="term" value="P:type IV pilus-dependent motility"/>
    <property type="evidence" value="ECO:0007669"/>
    <property type="project" value="TreeGrafter"/>
</dbReference>
<dbReference type="PANTHER" id="PTHR40278:SF2">
    <property type="entry name" value="TYPE IV PILUS INNER MEMBRANE COMPONENT PILN"/>
    <property type="match status" value="1"/>
</dbReference>
<protein>
    <submittedName>
        <fullName evidence="3">Type IV pilus biogenesis protein PilN</fullName>
    </submittedName>
</protein>
<dbReference type="Proteomes" id="UP000742786">
    <property type="component" value="Unassembled WGS sequence"/>
</dbReference>
<keyword evidence="2" id="KW-0812">Transmembrane</keyword>
<dbReference type="InterPro" id="IPR007813">
    <property type="entry name" value="PilN"/>
</dbReference>
<dbReference type="PANTHER" id="PTHR40278">
    <property type="entry name" value="DNA UTILIZATION PROTEIN HOFN"/>
    <property type="match status" value="1"/>
</dbReference>
<proteinExistence type="predicted"/>
<dbReference type="GO" id="GO:0043683">
    <property type="term" value="P:type IV pilus assembly"/>
    <property type="evidence" value="ECO:0007669"/>
    <property type="project" value="TreeGrafter"/>
</dbReference>
<dbReference type="AlphaFoldDB" id="A0A916NA62"/>
<dbReference type="RefSeq" id="WP_220636746.1">
    <property type="nucleotide sequence ID" value="NZ_CAJQUM010000001.1"/>
</dbReference>
<evidence type="ECO:0000313" key="4">
    <source>
        <dbReference type="Proteomes" id="UP000742786"/>
    </source>
</evidence>
<accession>A0A916NA62</accession>
<feature type="coiled-coil region" evidence="1">
    <location>
        <begin position="47"/>
        <end position="84"/>
    </location>
</feature>
<comment type="caution">
    <text evidence="3">The sequence shown here is derived from an EMBL/GenBank/DDBJ whole genome shotgun (WGS) entry which is preliminary data.</text>
</comment>
<reference evidence="3" key="1">
    <citation type="submission" date="2021-04" db="EMBL/GenBank/DDBJ databases">
        <authorList>
            <person name="Hornung B."/>
        </authorList>
    </citation>
    <scope>NUCLEOTIDE SEQUENCE</scope>
    <source>
        <strain evidence="3">G5G6</strain>
    </source>
</reference>
<organism evidence="3 4">
    <name type="scientific">Georgfuchsia toluolica</name>
    <dbReference type="NCBI Taxonomy" id="424218"/>
    <lineage>
        <taxon>Bacteria</taxon>
        <taxon>Pseudomonadati</taxon>
        <taxon>Pseudomonadota</taxon>
        <taxon>Betaproteobacteria</taxon>
        <taxon>Nitrosomonadales</taxon>
        <taxon>Sterolibacteriaceae</taxon>
        <taxon>Georgfuchsia</taxon>
    </lineage>
</organism>